<evidence type="ECO:0000256" key="1">
    <source>
        <dbReference type="ARBA" id="ARBA00004442"/>
    </source>
</evidence>
<name>A0A6J4PBQ6_9RHOB</name>
<feature type="signal peptide" evidence="5">
    <location>
        <begin position="1"/>
        <end position="20"/>
    </location>
</feature>
<dbReference type="PRINTS" id="PR01021">
    <property type="entry name" value="OMPADOMAIN"/>
</dbReference>
<dbReference type="Pfam" id="PF00691">
    <property type="entry name" value="OmpA"/>
    <property type="match status" value="1"/>
</dbReference>
<gene>
    <name evidence="7" type="ORF">AVDCRST_MAG15-2090</name>
</gene>
<dbReference type="AlphaFoldDB" id="A0A6J4PBQ6"/>
<keyword evidence="3" id="KW-0998">Cell outer membrane</keyword>
<feature type="domain" description="OmpA-like" evidence="6">
    <location>
        <begin position="195"/>
        <end position="310"/>
    </location>
</feature>
<dbReference type="Gene3D" id="3.30.1330.60">
    <property type="entry name" value="OmpA-like domain"/>
    <property type="match status" value="1"/>
</dbReference>
<dbReference type="PANTHER" id="PTHR30329:SF21">
    <property type="entry name" value="LIPOPROTEIN YIAD-RELATED"/>
    <property type="match status" value="1"/>
</dbReference>
<dbReference type="InterPro" id="IPR006665">
    <property type="entry name" value="OmpA-like"/>
</dbReference>
<protein>
    <recommendedName>
        <fullName evidence="6">OmpA-like domain-containing protein</fullName>
    </recommendedName>
</protein>
<dbReference type="InterPro" id="IPR006664">
    <property type="entry name" value="OMP_bac"/>
</dbReference>
<dbReference type="CDD" id="cd07185">
    <property type="entry name" value="OmpA_C-like"/>
    <property type="match status" value="1"/>
</dbReference>
<evidence type="ECO:0000256" key="4">
    <source>
        <dbReference type="PROSITE-ProRule" id="PRU00473"/>
    </source>
</evidence>
<evidence type="ECO:0000259" key="6">
    <source>
        <dbReference type="PROSITE" id="PS51123"/>
    </source>
</evidence>
<dbReference type="EMBL" id="CADCUU010000229">
    <property type="protein sequence ID" value="CAA9411293.1"/>
    <property type="molecule type" value="Genomic_DNA"/>
</dbReference>
<comment type="subcellular location">
    <subcellularLocation>
        <location evidence="1">Cell outer membrane</location>
    </subcellularLocation>
</comment>
<dbReference type="PANTHER" id="PTHR30329">
    <property type="entry name" value="STATOR ELEMENT OF FLAGELLAR MOTOR COMPLEX"/>
    <property type="match status" value="1"/>
</dbReference>
<dbReference type="InterPro" id="IPR050330">
    <property type="entry name" value="Bact_OuterMem_StrucFunc"/>
</dbReference>
<evidence type="ECO:0000256" key="2">
    <source>
        <dbReference type="ARBA" id="ARBA00023136"/>
    </source>
</evidence>
<dbReference type="PROSITE" id="PS51123">
    <property type="entry name" value="OMPA_2"/>
    <property type="match status" value="1"/>
</dbReference>
<keyword evidence="2 4" id="KW-0472">Membrane</keyword>
<keyword evidence="5" id="KW-0732">Signal</keyword>
<evidence type="ECO:0000256" key="3">
    <source>
        <dbReference type="ARBA" id="ARBA00023237"/>
    </source>
</evidence>
<feature type="chain" id="PRO_5026765257" description="OmpA-like domain-containing protein" evidence="5">
    <location>
        <begin position="21"/>
        <end position="310"/>
    </location>
</feature>
<dbReference type="GO" id="GO:0009279">
    <property type="term" value="C:cell outer membrane"/>
    <property type="evidence" value="ECO:0007669"/>
    <property type="project" value="UniProtKB-SubCell"/>
</dbReference>
<accession>A0A6J4PBQ6</accession>
<reference evidence="7" key="1">
    <citation type="submission" date="2020-02" db="EMBL/GenBank/DDBJ databases">
        <authorList>
            <person name="Meier V. D."/>
        </authorList>
    </citation>
    <scope>NUCLEOTIDE SEQUENCE</scope>
    <source>
        <strain evidence="7">AVDCRST_MAG15</strain>
    </source>
</reference>
<organism evidence="7">
    <name type="scientific">uncultured Rubellimicrobium sp</name>
    <dbReference type="NCBI Taxonomy" id="543078"/>
    <lineage>
        <taxon>Bacteria</taxon>
        <taxon>Pseudomonadati</taxon>
        <taxon>Pseudomonadota</taxon>
        <taxon>Alphaproteobacteria</taxon>
        <taxon>Rhodobacterales</taxon>
        <taxon>Roseobacteraceae</taxon>
        <taxon>Rubellimicrobium</taxon>
        <taxon>environmental samples</taxon>
    </lineage>
</organism>
<sequence>MIRRAWRLAFLSLLAQPGLALTLEPPGSPVRVLQESEPLGDHALATGPWAEGTLPSRTVEGVITREIFQTDMPGATTLQLLEPLREQLAQQGFGTLLDCEGEACGGFDFRAAIEVLPPPGMFVDLADFRYLSAEREGEAVSLLVSRSAAKGFVQVIHVEQAEAPPTTEAPAGPAAPEPAAPQVAVPEDGFAARLEGEGRVVLGGLAFLSGSAELAPGGEAALEELAAYLAADPSRRVALVGHTDAQGSLPGNIALSKQRAEAVADRLVAAHGVARAQVQAEGMGWLAPLATNLTPEGREANRRVEAVVLP</sequence>
<evidence type="ECO:0000256" key="5">
    <source>
        <dbReference type="SAM" id="SignalP"/>
    </source>
</evidence>
<dbReference type="InterPro" id="IPR036737">
    <property type="entry name" value="OmpA-like_sf"/>
</dbReference>
<evidence type="ECO:0000313" key="7">
    <source>
        <dbReference type="EMBL" id="CAA9411293.1"/>
    </source>
</evidence>
<proteinExistence type="predicted"/>
<dbReference type="SUPFAM" id="SSF103088">
    <property type="entry name" value="OmpA-like"/>
    <property type="match status" value="1"/>
</dbReference>